<accession>A0ABY9J3Q1</accession>
<proteinExistence type="predicted"/>
<organism evidence="1 2">
    <name type="scientific">Streptomyces poriferorum</name>
    <dbReference type="NCBI Taxonomy" id="2798799"/>
    <lineage>
        <taxon>Bacteria</taxon>
        <taxon>Bacillati</taxon>
        <taxon>Actinomycetota</taxon>
        <taxon>Actinomycetes</taxon>
        <taxon>Kitasatosporales</taxon>
        <taxon>Streptomycetaceae</taxon>
        <taxon>Streptomyces</taxon>
    </lineage>
</organism>
<protein>
    <submittedName>
        <fullName evidence="1">Helix-turn-helix domain-containing protein</fullName>
    </submittedName>
</protein>
<evidence type="ECO:0000313" key="1">
    <source>
        <dbReference type="EMBL" id="WLQ61316.1"/>
    </source>
</evidence>
<dbReference type="Proteomes" id="UP001235744">
    <property type="component" value="Chromosome"/>
</dbReference>
<sequence length="43" mass="5069">MRTWRGRFAYGGIRALTDHRRSGRAAWFTPEQVAEVKARRPRP</sequence>
<keyword evidence="2" id="KW-1185">Reference proteome</keyword>
<evidence type="ECO:0000313" key="2">
    <source>
        <dbReference type="Proteomes" id="UP001235744"/>
    </source>
</evidence>
<reference evidence="1 2" key="1">
    <citation type="submission" date="2023-03" db="EMBL/GenBank/DDBJ databases">
        <title>Isolation and description of six Streptomyces strains from soil environments, able to metabolize different microbial glucans.</title>
        <authorList>
            <person name="Widen T."/>
            <person name="Larsbrink J."/>
        </authorList>
    </citation>
    <scope>NUCLEOTIDE SEQUENCE [LARGE SCALE GENOMIC DNA]</scope>
    <source>
        <strain evidence="1 2">Alt2</strain>
    </source>
</reference>
<gene>
    <name evidence="1" type="ORF">P8A19_40430</name>
</gene>
<name>A0ABY9J3Q1_9ACTN</name>
<dbReference type="EMBL" id="CP120988">
    <property type="protein sequence ID" value="WLQ61316.1"/>
    <property type="molecule type" value="Genomic_DNA"/>
</dbReference>
<dbReference type="RefSeq" id="WP_306068638.1">
    <property type="nucleotide sequence ID" value="NZ_CP120988.1"/>
</dbReference>